<protein>
    <recommendedName>
        <fullName evidence="4">non-specific protein-tyrosine kinase</fullName>
        <ecNumber evidence="4">2.7.10.2</ecNumber>
    </recommendedName>
</protein>
<dbReference type="Pfam" id="PF10609">
    <property type="entry name" value="ParA"/>
    <property type="match status" value="1"/>
</dbReference>
<dbReference type="EC" id="2.7.10.2" evidence="4"/>
<evidence type="ECO:0000256" key="11">
    <source>
        <dbReference type="ARBA" id="ARBA00022989"/>
    </source>
</evidence>
<dbReference type="InterPro" id="IPR027417">
    <property type="entry name" value="P-loop_NTPase"/>
</dbReference>
<dbReference type="PANTHER" id="PTHR32309">
    <property type="entry name" value="TYROSINE-PROTEIN KINASE"/>
    <property type="match status" value="1"/>
</dbReference>
<evidence type="ECO:0000256" key="8">
    <source>
        <dbReference type="ARBA" id="ARBA00022741"/>
    </source>
</evidence>
<keyword evidence="5" id="KW-1003">Cell membrane</keyword>
<dbReference type="GO" id="GO:0042802">
    <property type="term" value="F:identical protein binding"/>
    <property type="evidence" value="ECO:0007669"/>
    <property type="project" value="UniProtKB-ARBA"/>
</dbReference>
<evidence type="ECO:0000313" key="19">
    <source>
        <dbReference type="Proteomes" id="UP000654257"/>
    </source>
</evidence>
<name>A0A917G8D2_9NOCA</name>
<reference evidence="18" key="1">
    <citation type="journal article" date="2014" name="Int. J. Syst. Evol. Microbiol.">
        <title>Complete genome sequence of Corynebacterium casei LMG S-19264T (=DSM 44701T), isolated from a smear-ripened cheese.</title>
        <authorList>
            <consortium name="US DOE Joint Genome Institute (JGI-PGF)"/>
            <person name="Walter F."/>
            <person name="Albersmeier A."/>
            <person name="Kalinowski J."/>
            <person name="Ruckert C."/>
        </authorList>
    </citation>
    <scope>NUCLEOTIDE SEQUENCE</scope>
    <source>
        <strain evidence="18">CCM 7905</strain>
    </source>
</reference>
<evidence type="ECO:0000256" key="2">
    <source>
        <dbReference type="ARBA" id="ARBA00006683"/>
    </source>
</evidence>
<keyword evidence="7 16" id="KW-0812">Transmembrane</keyword>
<dbReference type="GO" id="GO:0005524">
    <property type="term" value="F:ATP binding"/>
    <property type="evidence" value="ECO:0007669"/>
    <property type="project" value="UniProtKB-KW"/>
</dbReference>
<evidence type="ECO:0000259" key="17">
    <source>
        <dbReference type="Pfam" id="PF02706"/>
    </source>
</evidence>
<evidence type="ECO:0000256" key="7">
    <source>
        <dbReference type="ARBA" id="ARBA00022692"/>
    </source>
</evidence>
<feature type="compositionally biased region" description="Polar residues" evidence="15">
    <location>
        <begin position="483"/>
        <end position="496"/>
    </location>
</feature>
<dbReference type="SUPFAM" id="SSF52540">
    <property type="entry name" value="P-loop containing nucleoside triphosphate hydrolases"/>
    <property type="match status" value="1"/>
</dbReference>
<dbReference type="Pfam" id="PF02706">
    <property type="entry name" value="Wzz"/>
    <property type="match status" value="1"/>
</dbReference>
<dbReference type="FunFam" id="3.40.50.300:FF:000527">
    <property type="entry name" value="Tyrosine-protein kinase etk"/>
    <property type="match status" value="1"/>
</dbReference>
<dbReference type="PANTHER" id="PTHR32309:SF13">
    <property type="entry name" value="FERRIC ENTEROBACTIN TRANSPORT PROTEIN FEPE"/>
    <property type="match status" value="1"/>
</dbReference>
<evidence type="ECO:0000256" key="13">
    <source>
        <dbReference type="ARBA" id="ARBA00023137"/>
    </source>
</evidence>
<sequence length="504" mass="52777">MCAVGGPYLEELLVEISDYVRVLRARWIVILVTVVVAAVASLVFSLVSTPVYEASTRLYVSTSGSSSSSVQEEYQGGLASQQKVASYTQLLTGESIARRTIDSLGLSMSASALAAKVKATSSPDTVLIDVSVDDENPGTARDLANGIGDTFVDFVSELETPPGGGAALAKVTVVEPAQTPSTPISPKTKRNLALGVAVGLLLGIALAVLRDRLDNTVKDRKGLQDLSGSPVVGVVPFDKTLKEESTISFADSSSGSAEAFRELRTNLQFLEVDSPPRVLVITSGIPGEGKTTTAINLALVLAEAGHRVALVEGDLRRPRVSKYLGLVGSVGLSTVLSGQASVSEVLQPTAFAGVDVLASGPLPPNPSELLGSESARTVINQLRDSFDYVVIDAPPVLPVTDASVMTAFADGAIVVVRHGHTKRDELTRAIGNLTQVGAPVLGTILTMAPTRGKRDYDYRYYYETDKSVPKQASITPAVPVPAAQSNPAPMSANGSHARTGITKR</sequence>
<comment type="caution">
    <text evidence="18">The sequence shown here is derived from an EMBL/GenBank/DDBJ whole genome shotgun (WGS) entry which is preliminary data.</text>
</comment>
<evidence type="ECO:0000256" key="10">
    <source>
        <dbReference type="ARBA" id="ARBA00022840"/>
    </source>
</evidence>
<feature type="transmembrane region" description="Helical" evidence="16">
    <location>
        <begin position="192"/>
        <end position="209"/>
    </location>
</feature>
<keyword evidence="19" id="KW-1185">Reference proteome</keyword>
<gene>
    <name evidence="18" type="ORF">GCM10007304_47340</name>
</gene>
<feature type="region of interest" description="Disordered" evidence="15">
    <location>
        <begin position="472"/>
        <end position="504"/>
    </location>
</feature>
<evidence type="ECO:0000256" key="9">
    <source>
        <dbReference type="ARBA" id="ARBA00022777"/>
    </source>
</evidence>
<keyword evidence="6" id="KW-0808">Transferase</keyword>
<proteinExistence type="inferred from homology"/>
<comment type="subcellular location">
    <subcellularLocation>
        <location evidence="1">Cell membrane</location>
        <topology evidence="1">Multi-pass membrane protein</topology>
    </subcellularLocation>
</comment>
<keyword evidence="10" id="KW-0067">ATP-binding</keyword>
<evidence type="ECO:0000256" key="12">
    <source>
        <dbReference type="ARBA" id="ARBA00023136"/>
    </source>
</evidence>
<keyword evidence="13" id="KW-0829">Tyrosine-protein kinase</keyword>
<evidence type="ECO:0000256" key="15">
    <source>
        <dbReference type="SAM" id="MobiDB-lite"/>
    </source>
</evidence>
<dbReference type="InterPro" id="IPR050445">
    <property type="entry name" value="Bact_polysacc_biosynth/exp"/>
</dbReference>
<keyword evidence="8" id="KW-0547">Nucleotide-binding</keyword>
<comment type="similarity">
    <text evidence="2">Belongs to the CpsC/CapA family.</text>
</comment>
<dbReference type="GO" id="GO:0005886">
    <property type="term" value="C:plasma membrane"/>
    <property type="evidence" value="ECO:0007669"/>
    <property type="project" value="UniProtKB-SubCell"/>
</dbReference>
<dbReference type="CDD" id="cd05387">
    <property type="entry name" value="BY-kinase"/>
    <property type="match status" value="1"/>
</dbReference>
<reference evidence="18" key="2">
    <citation type="submission" date="2020-09" db="EMBL/GenBank/DDBJ databases">
        <authorList>
            <person name="Sun Q."/>
            <person name="Sedlacek I."/>
        </authorList>
    </citation>
    <scope>NUCLEOTIDE SEQUENCE</scope>
    <source>
        <strain evidence="18">CCM 7905</strain>
    </source>
</reference>
<dbReference type="AlphaFoldDB" id="A0A917G8D2"/>
<evidence type="ECO:0000256" key="5">
    <source>
        <dbReference type="ARBA" id="ARBA00022475"/>
    </source>
</evidence>
<feature type="transmembrane region" description="Helical" evidence="16">
    <location>
        <begin position="27"/>
        <end position="47"/>
    </location>
</feature>
<organism evidence="18 19">
    <name type="scientific">Rhodococcoides trifolii</name>
    <dbReference type="NCBI Taxonomy" id="908250"/>
    <lineage>
        <taxon>Bacteria</taxon>
        <taxon>Bacillati</taxon>
        <taxon>Actinomycetota</taxon>
        <taxon>Actinomycetes</taxon>
        <taxon>Mycobacteriales</taxon>
        <taxon>Nocardiaceae</taxon>
        <taxon>Rhodococcoides</taxon>
    </lineage>
</organism>
<evidence type="ECO:0000313" key="18">
    <source>
        <dbReference type="EMBL" id="GGG28030.1"/>
    </source>
</evidence>
<dbReference type="InterPro" id="IPR033756">
    <property type="entry name" value="YlxH/NBP35"/>
</dbReference>
<comment type="catalytic activity">
    <reaction evidence="14">
        <text>L-tyrosyl-[protein] + ATP = O-phospho-L-tyrosyl-[protein] + ADP + H(+)</text>
        <dbReference type="Rhea" id="RHEA:10596"/>
        <dbReference type="Rhea" id="RHEA-COMP:10136"/>
        <dbReference type="Rhea" id="RHEA-COMP:20101"/>
        <dbReference type="ChEBI" id="CHEBI:15378"/>
        <dbReference type="ChEBI" id="CHEBI:30616"/>
        <dbReference type="ChEBI" id="CHEBI:46858"/>
        <dbReference type="ChEBI" id="CHEBI:61978"/>
        <dbReference type="ChEBI" id="CHEBI:456216"/>
        <dbReference type="EC" id="2.7.10.2"/>
    </reaction>
</comment>
<feature type="domain" description="Polysaccharide chain length determinant N-terminal" evidence="17">
    <location>
        <begin position="15"/>
        <end position="103"/>
    </location>
</feature>
<dbReference type="Proteomes" id="UP000654257">
    <property type="component" value="Unassembled WGS sequence"/>
</dbReference>
<accession>A0A917G8D2</accession>
<keyword evidence="11 16" id="KW-1133">Transmembrane helix</keyword>
<evidence type="ECO:0000256" key="3">
    <source>
        <dbReference type="ARBA" id="ARBA00007316"/>
    </source>
</evidence>
<keyword evidence="9" id="KW-0418">Kinase</keyword>
<dbReference type="InterPro" id="IPR003856">
    <property type="entry name" value="LPS_length_determ_N"/>
</dbReference>
<evidence type="ECO:0000256" key="16">
    <source>
        <dbReference type="SAM" id="Phobius"/>
    </source>
</evidence>
<evidence type="ECO:0000256" key="1">
    <source>
        <dbReference type="ARBA" id="ARBA00004651"/>
    </source>
</evidence>
<evidence type="ECO:0000256" key="6">
    <source>
        <dbReference type="ARBA" id="ARBA00022679"/>
    </source>
</evidence>
<dbReference type="NCBIfam" id="TIGR01007">
    <property type="entry name" value="eps_fam"/>
    <property type="match status" value="1"/>
</dbReference>
<dbReference type="Gene3D" id="3.40.50.300">
    <property type="entry name" value="P-loop containing nucleotide triphosphate hydrolases"/>
    <property type="match status" value="1"/>
</dbReference>
<evidence type="ECO:0000256" key="14">
    <source>
        <dbReference type="ARBA" id="ARBA00051245"/>
    </source>
</evidence>
<dbReference type="InterPro" id="IPR005702">
    <property type="entry name" value="Wzc-like_C"/>
</dbReference>
<dbReference type="EMBL" id="BMCU01000007">
    <property type="protein sequence ID" value="GGG28030.1"/>
    <property type="molecule type" value="Genomic_DNA"/>
</dbReference>
<comment type="similarity">
    <text evidence="3">Belongs to the CpsD/CapB family.</text>
</comment>
<evidence type="ECO:0000256" key="4">
    <source>
        <dbReference type="ARBA" id="ARBA00011903"/>
    </source>
</evidence>
<keyword evidence="12 16" id="KW-0472">Membrane</keyword>
<dbReference type="GO" id="GO:0004715">
    <property type="term" value="F:non-membrane spanning protein tyrosine kinase activity"/>
    <property type="evidence" value="ECO:0007669"/>
    <property type="project" value="UniProtKB-EC"/>
</dbReference>